<dbReference type="GO" id="GO:0000287">
    <property type="term" value="F:magnesium ion binding"/>
    <property type="evidence" value="ECO:0007669"/>
    <property type="project" value="InterPro"/>
</dbReference>
<accession>A0A7X9FRG8</accession>
<evidence type="ECO:0000256" key="10">
    <source>
        <dbReference type="ARBA" id="ARBA00023002"/>
    </source>
</evidence>
<gene>
    <name evidence="14 17" type="primary">leuB</name>
    <name evidence="17" type="ORF">GYA55_07300</name>
</gene>
<comment type="catalytic activity">
    <reaction evidence="1 14 15">
        <text>(2R,3S)-3-isopropylmalate + NAD(+) = 4-methyl-2-oxopentanoate + CO2 + NADH</text>
        <dbReference type="Rhea" id="RHEA:32271"/>
        <dbReference type="ChEBI" id="CHEBI:16526"/>
        <dbReference type="ChEBI" id="CHEBI:17865"/>
        <dbReference type="ChEBI" id="CHEBI:35121"/>
        <dbReference type="ChEBI" id="CHEBI:57540"/>
        <dbReference type="ChEBI" id="CHEBI:57945"/>
        <dbReference type="EC" id="1.1.1.85"/>
    </reaction>
</comment>
<dbReference type="Pfam" id="PF00180">
    <property type="entry name" value="Iso_dh"/>
    <property type="match status" value="1"/>
</dbReference>
<comment type="pathway">
    <text evidence="3 14 15">Amino-acid biosynthesis; L-leucine biosynthesis; L-leucine from 3-methyl-2-oxobutanoate: step 3/4.</text>
</comment>
<dbReference type="NCBIfam" id="TIGR00169">
    <property type="entry name" value="leuB"/>
    <property type="match status" value="1"/>
</dbReference>
<feature type="binding site" evidence="14">
    <location>
        <position position="225"/>
    </location>
    <ligand>
        <name>Mg(2+)</name>
        <dbReference type="ChEBI" id="CHEBI:18420"/>
    </ligand>
</feature>
<organism evidence="17 18">
    <name type="scientific">SAR324 cluster bacterium</name>
    <dbReference type="NCBI Taxonomy" id="2024889"/>
    <lineage>
        <taxon>Bacteria</taxon>
        <taxon>Deltaproteobacteria</taxon>
        <taxon>SAR324 cluster</taxon>
    </lineage>
</organism>
<dbReference type="GO" id="GO:0003862">
    <property type="term" value="F:3-isopropylmalate dehydrogenase activity"/>
    <property type="evidence" value="ECO:0007669"/>
    <property type="project" value="UniProtKB-UniRule"/>
</dbReference>
<evidence type="ECO:0000256" key="7">
    <source>
        <dbReference type="ARBA" id="ARBA00022605"/>
    </source>
</evidence>
<dbReference type="EMBL" id="JAAZON010000323">
    <property type="protein sequence ID" value="NMC62960.1"/>
    <property type="molecule type" value="Genomic_DNA"/>
</dbReference>
<evidence type="ECO:0000256" key="9">
    <source>
        <dbReference type="ARBA" id="ARBA00022842"/>
    </source>
</evidence>
<evidence type="ECO:0000256" key="4">
    <source>
        <dbReference type="ARBA" id="ARBA00008319"/>
    </source>
</evidence>
<dbReference type="InterPro" id="IPR024084">
    <property type="entry name" value="IsoPropMal-DH-like_dom"/>
</dbReference>
<proteinExistence type="inferred from homology"/>
<dbReference type="PROSITE" id="PS00470">
    <property type="entry name" value="IDH_IMDH"/>
    <property type="match status" value="1"/>
</dbReference>
<keyword evidence="14" id="KW-0963">Cytoplasm</keyword>
<evidence type="ECO:0000256" key="15">
    <source>
        <dbReference type="RuleBase" id="RU004445"/>
    </source>
</evidence>
<keyword evidence="11 14" id="KW-0520">NAD</keyword>
<evidence type="ECO:0000256" key="5">
    <source>
        <dbReference type="ARBA" id="ARBA00011738"/>
    </source>
</evidence>
<keyword evidence="12 14" id="KW-0464">Manganese</keyword>
<comment type="cofactor">
    <cofactor evidence="2">
        <name>Mn(2+)</name>
        <dbReference type="ChEBI" id="CHEBI:29035"/>
    </cofactor>
</comment>
<dbReference type="SMART" id="SM01329">
    <property type="entry name" value="Iso_dh"/>
    <property type="match status" value="1"/>
</dbReference>
<dbReference type="GO" id="GO:0009098">
    <property type="term" value="P:L-leucine biosynthetic process"/>
    <property type="evidence" value="ECO:0007669"/>
    <property type="project" value="UniProtKB-UniRule"/>
</dbReference>
<evidence type="ECO:0000256" key="11">
    <source>
        <dbReference type="ARBA" id="ARBA00023027"/>
    </source>
</evidence>
<dbReference type="HAMAP" id="MF_01033">
    <property type="entry name" value="LeuB_type1"/>
    <property type="match status" value="1"/>
</dbReference>
<dbReference type="PANTHER" id="PTHR42979">
    <property type="entry name" value="3-ISOPROPYLMALATE DEHYDROGENASE"/>
    <property type="match status" value="1"/>
</dbReference>
<evidence type="ECO:0000256" key="6">
    <source>
        <dbReference type="ARBA" id="ARBA00022430"/>
    </source>
</evidence>
<keyword evidence="13 14" id="KW-0100">Branched-chain amino acid biosynthesis</keyword>
<evidence type="ECO:0000256" key="12">
    <source>
        <dbReference type="ARBA" id="ARBA00023211"/>
    </source>
</evidence>
<dbReference type="Gene3D" id="3.40.718.10">
    <property type="entry name" value="Isopropylmalate Dehydrogenase"/>
    <property type="match status" value="1"/>
</dbReference>
<comment type="subunit">
    <text evidence="5 14 15">Homodimer.</text>
</comment>
<keyword evidence="10 14" id="KW-0560">Oxidoreductase</keyword>
<keyword evidence="9 14" id="KW-0460">Magnesium</keyword>
<dbReference type="SUPFAM" id="SSF53659">
    <property type="entry name" value="Isocitrate/Isopropylmalate dehydrogenase-like"/>
    <property type="match status" value="1"/>
</dbReference>
<reference evidence="17 18" key="1">
    <citation type="journal article" date="2020" name="Biotechnol. Biofuels">
        <title>New insights from the biogas microbiome by comprehensive genome-resolved metagenomics of nearly 1600 species originating from multiple anaerobic digesters.</title>
        <authorList>
            <person name="Campanaro S."/>
            <person name="Treu L."/>
            <person name="Rodriguez-R L.M."/>
            <person name="Kovalovszki A."/>
            <person name="Ziels R.M."/>
            <person name="Maus I."/>
            <person name="Zhu X."/>
            <person name="Kougias P.G."/>
            <person name="Basile A."/>
            <person name="Luo G."/>
            <person name="Schluter A."/>
            <person name="Konstantinidis K.T."/>
            <person name="Angelidaki I."/>
        </authorList>
    </citation>
    <scope>NUCLEOTIDE SEQUENCE [LARGE SCALE GENOMIC DNA]</scope>
    <source>
        <strain evidence="17">AS27yjCOA_65</strain>
    </source>
</reference>
<name>A0A7X9FRG8_9DELT</name>
<comment type="subcellular location">
    <subcellularLocation>
        <location evidence="14">Cytoplasm</location>
    </subcellularLocation>
</comment>
<feature type="binding site" evidence="14">
    <location>
        <begin position="283"/>
        <end position="295"/>
    </location>
    <ligand>
        <name>NAD(+)</name>
        <dbReference type="ChEBI" id="CHEBI:57540"/>
    </ligand>
</feature>
<feature type="binding site" evidence="14">
    <location>
        <position position="249"/>
    </location>
    <ligand>
        <name>Mg(2+)</name>
        <dbReference type="ChEBI" id="CHEBI:18420"/>
    </ligand>
</feature>
<protein>
    <recommendedName>
        <fullName evidence="14">3-isopropylmalate dehydrogenase</fullName>
        <ecNumber evidence="14">1.1.1.85</ecNumber>
    </recommendedName>
    <alternativeName>
        <fullName evidence="14">3-IPM-DH</fullName>
    </alternativeName>
    <alternativeName>
        <fullName evidence="14">Beta-IPM dehydrogenase</fullName>
        <shortName evidence="14">IMDH</shortName>
    </alternativeName>
</protein>
<evidence type="ECO:0000256" key="3">
    <source>
        <dbReference type="ARBA" id="ARBA00004762"/>
    </source>
</evidence>
<evidence type="ECO:0000256" key="14">
    <source>
        <dbReference type="HAMAP-Rule" id="MF_01033"/>
    </source>
</evidence>
<dbReference type="UniPathway" id="UPA00048">
    <property type="reaction ID" value="UER00072"/>
</dbReference>
<keyword evidence="6 14" id="KW-0432">Leucine biosynthesis</keyword>
<comment type="caution">
    <text evidence="17">The sequence shown here is derived from an EMBL/GenBank/DDBJ whole genome shotgun (WGS) entry which is preliminary data.</text>
</comment>
<dbReference type="GO" id="GO:0051287">
    <property type="term" value="F:NAD binding"/>
    <property type="evidence" value="ECO:0007669"/>
    <property type="project" value="InterPro"/>
</dbReference>
<feature type="binding site" evidence="14">
    <location>
        <position position="108"/>
    </location>
    <ligand>
        <name>substrate</name>
    </ligand>
</feature>
<dbReference type="EC" id="1.1.1.85" evidence="14"/>
<feature type="binding site" evidence="14">
    <location>
        <position position="98"/>
    </location>
    <ligand>
        <name>substrate</name>
    </ligand>
</feature>
<evidence type="ECO:0000256" key="8">
    <source>
        <dbReference type="ARBA" id="ARBA00022723"/>
    </source>
</evidence>
<feature type="site" description="Important for catalysis" evidence="14">
    <location>
        <position position="193"/>
    </location>
</feature>
<evidence type="ECO:0000259" key="16">
    <source>
        <dbReference type="SMART" id="SM01329"/>
    </source>
</evidence>
<feature type="binding site" evidence="14">
    <location>
        <position position="137"/>
    </location>
    <ligand>
        <name>substrate</name>
    </ligand>
</feature>
<dbReference type="GO" id="GO:0005829">
    <property type="term" value="C:cytosol"/>
    <property type="evidence" value="ECO:0007669"/>
    <property type="project" value="TreeGrafter"/>
</dbReference>
<evidence type="ECO:0000256" key="2">
    <source>
        <dbReference type="ARBA" id="ARBA00001936"/>
    </source>
</evidence>
<evidence type="ECO:0000256" key="1">
    <source>
        <dbReference type="ARBA" id="ARBA00000624"/>
    </source>
</evidence>
<evidence type="ECO:0000313" key="18">
    <source>
        <dbReference type="Proteomes" id="UP000524246"/>
    </source>
</evidence>
<comment type="function">
    <text evidence="14 15">Catalyzes the oxidation of 3-carboxy-2-hydroxy-4-methylpentanoate (3-isopropylmalate) to 3-carboxy-4-methyl-2-oxopentanoate. The product decarboxylates to 4-methyl-2 oxopentanoate.</text>
</comment>
<feature type="site" description="Important for catalysis" evidence="14">
    <location>
        <position position="144"/>
    </location>
</feature>
<comment type="caution">
    <text evidence="14">Lacks conserved residue(s) required for the propagation of feature annotation.</text>
</comment>
<keyword evidence="7 14" id="KW-0028">Amino-acid biosynthesis</keyword>
<evidence type="ECO:0000313" key="17">
    <source>
        <dbReference type="EMBL" id="NMC62960.1"/>
    </source>
</evidence>
<dbReference type="Proteomes" id="UP000524246">
    <property type="component" value="Unassembled WGS sequence"/>
</dbReference>
<evidence type="ECO:0000256" key="13">
    <source>
        <dbReference type="ARBA" id="ARBA00023304"/>
    </source>
</evidence>
<feature type="binding site" evidence="14">
    <location>
        <position position="225"/>
    </location>
    <ligand>
        <name>substrate</name>
    </ligand>
</feature>
<dbReference type="PANTHER" id="PTHR42979:SF1">
    <property type="entry name" value="3-ISOPROPYLMALATE DEHYDROGENASE"/>
    <property type="match status" value="1"/>
</dbReference>
<keyword evidence="8 14" id="KW-0479">Metal-binding</keyword>
<comment type="similarity">
    <text evidence="4 14">Belongs to the isocitrate and isopropylmalate dehydrogenases family. LeuB type 1 subfamily.</text>
</comment>
<feature type="binding site" evidence="14">
    <location>
        <position position="253"/>
    </location>
    <ligand>
        <name>Mg(2+)</name>
        <dbReference type="ChEBI" id="CHEBI:18420"/>
    </ligand>
</feature>
<dbReference type="FunFam" id="3.40.718.10:FF:000006">
    <property type="entry name" value="3-isopropylmalate dehydrogenase"/>
    <property type="match status" value="1"/>
</dbReference>
<dbReference type="AlphaFoldDB" id="A0A7X9FRG8"/>
<feature type="domain" description="Isopropylmalate dehydrogenase-like" evidence="16">
    <location>
        <begin position="4"/>
        <end position="354"/>
    </location>
</feature>
<dbReference type="InterPro" id="IPR004429">
    <property type="entry name" value="Isopropylmalate_DH"/>
</dbReference>
<comment type="cofactor">
    <cofactor evidence="14 15">
        <name>Mg(2+)</name>
        <dbReference type="ChEBI" id="CHEBI:18420"/>
    </cofactor>
    <cofactor evidence="14 15">
        <name>Mn(2+)</name>
        <dbReference type="ChEBI" id="CHEBI:29035"/>
    </cofactor>
    <text evidence="14 15">Binds 1 Mg(2+) or Mn(2+) ion per subunit.</text>
</comment>
<dbReference type="InterPro" id="IPR019818">
    <property type="entry name" value="IsoCit/isopropylmalate_DH_CS"/>
</dbReference>
<sequence>MEAKIAVLSGDGIGPEVMNEALRVLEFIGKKYNHKFQFNEALIGGAAFEILNKHFPEETQKLCEECDAILFGSVGGPVEESESPKWKDCERNSLLGLRKSFAFNVNLRPARVYPELRGICPLKAELIEAGVDLLIVRELSGDIYFGDHLVYETNGRRAAKDVALYDEDQITAIAHTAFKAAAERSKKVTSVDKANVLETSRLWRAVICEVSQEYPNVLLENMLVDNCAMQLIRNPSQFDVIVTSNLFGDILSDEAAVLPGSLGLTPSASFNKNGFGLYEPSGGSAPDLAGKGIANPIAQILSAALMLRYSFNLKREALTIENAVEQTLQARFRTKDIYQEGQRLVGTREFTDELLKRI</sequence>